<dbReference type="PROSITE" id="PS00086">
    <property type="entry name" value="CYTOCHROME_P450"/>
    <property type="match status" value="1"/>
</dbReference>
<dbReference type="PANTHER" id="PTHR46696:SF4">
    <property type="entry name" value="BIOTIN BIOSYNTHESIS CYTOCHROME P450"/>
    <property type="match status" value="1"/>
</dbReference>
<keyword evidence="2" id="KW-0349">Heme</keyword>
<dbReference type="EMBL" id="CP115965">
    <property type="protein sequence ID" value="WZW97849.1"/>
    <property type="molecule type" value="Genomic_DNA"/>
</dbReference>
<dbReference type="PRINTS" id="PR00359">
    <property type="entry name" value="BP450"/>
</dbReference>
<protein>
    <submittedName>
        <fullName evidence="3">Cytochrome P450</fullName>
    </submittedName>
</protein>
<accession>A0ABZ3C535</accession>
<dbReference type="InterPro" id="IPR017972">
    <property type="entry name" value="Cyt_P450_CS"/>
</dbReference>
<evidence type="ECO:0000313" key="3">
    <source>
        <dbReference type="EMBL" id="WZW97849.1"/>
    </source>
</evidence>
<dbReference type="Pfam" id="PF00067">
    <property type="entry name" value="p450"/>
    <property type="match status" value="1"/>
</dbReference>
<dbReference type="SUPFAM" id="SSF48264">
    <property type="entry name" value="Cytochrome P450"/>
    <property type="match status" value="1"/>
</dbReference>
<dbReference type="PRINTS" id="PR00385">
    <property type="entry name" value="P450"/>
</dbReference>
<keyword evidence="2" id="KW-0408">Iron</keyword>
<dbReference type="PANTHER" id="PTHR46696">
    <property type="entry name" value="P450, PUTATIVE (EUROFUNG)-RELATED"/>
    <property type="match status" value="1"/>
</dbReference>
<evidence type="ECO:0000313" key="4">
    <source>
        <dbReference type="Proteomes" id="UP001434337"/>
    </source>
</evidence>
<dbReference type="InterPro" id="IPR036396">
    <property type="entry name" value="Cyt_P450_sf"/>
</dbReference>
<keyword evidence="2" id="KW-0503">Monooxygenase</keyword>
<organism evidence="3 4">
    <name type="scientific">Propioniciclava soli</name>
    <dbReference type="NCBI Taxonomy" id="2775081"/>
    <lineage>
        <taxon>Bacteria</taxon>
        <taxon>Bacillati</taxon>
        <taxon>Actinomycetota</taxon>
        <taxon>Actinomycetes</taxon>
        <taxon>Propionibacteriales</taxon>
        <taxon>Propionibacteriaceae</taxon>
        <taxon>Propioniciclava</taxon>
    </lineage>
</organism>
<name>A0ABZ3C535_9ACTN</name>
<evidence type="ECO:0000256" key="2">
    <source>
        <dbReference type="RuleBase" id="RU000461"/>
    </source>
</evidence>
<dbReference type="Proteomes" id="UP001434337">
    <property type="component" value="Chromosome"/>
</dbReference>
<dbReference type="Gene3D" id="1.10.630.10">
    <property type="entry name" value="Cytochrome P450"/>
    <property type="match status" value="1"/>
</dbReference>
<keyword evidence="2" id="KW-0560">Oxidoreductase</keyword>
<comment type="similarity">
    <text evidence="1 2">Belongs to the cytochrome P450 family.</text>
</comment>
<dbReference type="RefSeq" id="WP_342372102.1">
    <property type="nucleotide sequence ID" value="NZ_CP115965.1"/>
</dbReference>
<evidence type="ECO:0000256" key="1">
    <source>
        <dbReference type="ARBA" id="ARBA00010617"/>
    </source>
</evidence>
<dbReference type="InterPro" id="IPR002397">
    <property type="entry name" value="Cyt_P450_B"/>
</dbReference>
<dbReference type="InterPro" id="IPR001128">
    <property type="entry name" value="Cyt_P450"/>
</dbReference>
<proteinExistence type="inferred from homology"/>
<keyword evidence="4" id="KW-1185">Reference proteome</keyword>
<gene>
    <name evidence="3" type="ORF">PCC79_13225</name>
</gene>
<keyword evidence="2" id="KW-0479">Metal-binding</keyword>
<reference evidence="3 4" key="1">
    <citation type="journal article" date="2023" name="Environ Microbiome">
        <title>A coral-associated actinobacterium mitigates coral bleaching under heat stress.</title>
        <authorList>
            <person name="Li J."/>
            <person name="Zou Y."/>
            <person name="Li Q."/>
            <person name="Zhang J."/>
            <person name="Bourne D.G."/>
            <person name="Lyu Y."/>
            <person name="Liu C."/>
            <person name="Zhang S."/>
        </authorList>
    </citation>
    <scope>NUCLEOTIDE SEQUENCE [LARGE SCALE GENOMIC DNA]</scope>
    <source>
        <strain evidence="3 4">SCSIO 13291</strain>
    </source>
</reference>
<sequence>MREQEDRISAAVDALADDLAGQLAQGPVDLMAAFAKPLPVIMITALLGIPDAEVDSLNRYGDAIGRALDGVASLRHQREITEAKVELAALFERLIALRRREPGTDVISQLVQAEDGDQLTHAELIALAQLLLLAGFETTVNLLGNGVSALMDRPDLWKRLADDPDLAERAVDETLRFDPPVQLTGRTPTRDLTVDGVDFAQGQGLVILLAAANRDPEVFERPGEFDLDRPNLRDHLAFSTGIHHCVGRPLAEMEGRLALAALARRAPNLRRAAAETLGDGVVINGRATLPVRA</sequence>